<dbReference type="InterPro" id="IPR011990">
    <property type="entry name" value="TPR-like_helical_dom_sf"/>
</dbReference>
<reference evidence="1" key="1">
    <citation type="journal article" date="2021" name="PeerJ">
        <title>Extensive microbial diversity within the chicken gut microbiome revealed by metagenomics and culture.</title>
        <authorList>
            <person name="Gilroy R."/>
            <person name="Ravi A."/>
            <person name="Getino M."/>
            <person name="Pursley I."/>
            <person name="Horton D.L."/>
            <person name="Alikhan N.F."/>
            <person name="Baker D."/>
            <person name="Gharbi K."/>
            <person name="Hall N."/>
            <person name="Watson M."/>
            <person name="Adriaenssens E.M."/>
            <person name="Foster-Nyarko E."/>
            <person name="Jarju S."/>
            <person name="Secka A."/>
            <person name="Antonio M."/>
            <person name="Oren A."/>
            <person name="Chaudhuri R.R."/>
            <person name="La Ragione R."/>
            <person name="Hildebrand F."/>
            <person name="Pallen M.J."/>
        </authorList>
    </citation>
    <scope>NUCLEOTIDE SEQUENCE</scope>
    <source>
        <strain evidence="1">ChiHecec2B26-446</strain>
    </source>
</reference>
<evidence type="ECO:0008006" key="3">
    <source>
        <dbReference type="Google" id="ProtNLM"/>
    </source>
</evidence>
<sequence length="689" mass="75572">MAKRTISSKKRKKQTGTATPKLDASRLFLRQYPLEQLCEPWVRQLEDRLKNAGSAEAATVSAELALERQVLSGLQRTNALTGKRGIVWKPGPVYKVEAGGREPGGEGICTLAQLEPLASRGSVLASYITGATFQKMVLADEIPQFLPEMAEKRKQKDMDALTKAMLQAAGDHLIRAAERGFAPAYYELALWYRNRKDTPAAEQWFARALEAQELPALLERETMILLELRPLPAEELQASLERLHELALKHCWGALEMLALVCEQRRENETVKAFTPGVLLLLQDLARQGFAPAMLALGSYYDTILLAPDAGHRDKRAHHWYDRAAEHGLVEALVSSVRAGFCGPVYTGALPVAITELSLVTAPDEATAAEIKGLLGRLYRQKNVSDALSKQSGQLLIEAALAGNPYALCSAIRSEIVWANASVGKSYPADTLLDDRRLNKVPHVLFTRGQTMLNYPGEHKANFRQRALKYILTAAEQGSTEAICWLADATLRGLYGVPQNPEKGLDALQTGLAARLPRAMALDALRQLGWIRGIPAEEHADRAWIRELLGMSASADDCLGYAALVLLEALEPVSPKRQKELGADLARAFLWAHTQADASALFLLGCVASLHMEDPSLNAVCRHYNAEVCRKTGKERYTSDFAAHMAASAFHCASLVGEPKGMMLTVLVEPTLGNLSAFRKEKGTLEQLM</sequence>
<dbReference type="InterPro" id="IPR050767">
    <property type="entry name" value="Sel1_AlgK"/>
</dbReference>
<organism evidence="1 2">
    <name type="scientific">Candidatus Desulfovibrio intestinipullorum</name>
    <dbReference type="NCBI Taxonomy" id="2838536"/>
    <lineage>
        <taxon>Bacteria</taxon>
        <taxon>Pseudomonadati</taxon>
        <taxon>Thermodesulfobacteriota</taxon>
        <taxon>Desulfovibrionia</taxon>
        <taxon>Desulfovibrionales</taxon>
        <taxon>Desulfovibrionaceae</taxon>
        <taxon>Desulfovibrio</taxon>
    </lineage>
</organism>
<dbReference type="Proteomes" id="UP000886752">
    <property type="component" value="Unassembled WGS sequence"/>
</dbReference>
<dbReference type="InterPro" id="IPR006597">
    <property type="entry name" value="Sel1-like"/>
</dbReference>
<protein>
    <recommendedName>
        <fullName evidence="3">Sel1 repeat family protein</fullName>
    </recommendedName>
</protein>
<evidence type="ECO:0000313" key="2">
    <source>
        <dbReference type="Proteomes" id="UP000886752"/>
    </source>
</evidence>
<gene>
    <name evidence="1" type="ORF">H9894_07230</name>
</gene>
<reference evidence="1" key="2">
    <citation type="submission" date="2021-04" db="EMBL/GenBank/DDBJ databases">
        <authorList>
            <person name="Gilroy R."/>
        </authorList>
    </citation>
    <scope>NUCLEOTIDE SEQUENCE</scope>
    <source>
        <strain evidence="1">ChiHecec2B26-446</strain>
    </source>
</reference>
<name>A0A9D1TQ20_9BACT</name>
<dbReference type="EMBL" id="DXHV01000067">
    <property type="protein sequence ID" value="HIW00964.1"/>
    <property type="molecule type" value="Genomic_DNA"/>
</dbReference>
<accession>A0A9D1TQ20</accession>
<dbReference type="SUPFAM" id="SSF81901">
    <property type="entry name" value="HCP-like"/>
    <property type="match status" value="2"/>
</dbReference>
<proteinExistence type="predicted"/>
<dbReference type="PANTHER" id="PTHR11102:SF160">
    <property type="entry name" value="ERAD-ASSOCIATED E3 UBIQUITIN-PROTEIN LIGASE COMPONENT HRD3"/>
    <property type="match status" value="1"/>
</dbReference>
<evidence type="ECO:0000313" key="1">
    <source>
        <dbReference type="EMBL" id="HIW00964.1"/>
    </source>
</evidence>
<dbReference type="SMART" id="SM00671">
    <property type="entry name" value="SEL1"/>
    <property type="match status" value="3"/>
</dbReference>
<comment type="caution">
    <text evidence="1">The sequence shown here is derived from an EMBL/GenBank/DDBJ whole genome shotgun (WGS) entry which is preliminary data.</text>
</comment>
<dbReference type="AlphaFoldDB" id="A0A9D1TQ20"/>
<dbReference type="Gene3D" id="1.25.40.10">
    <property type="entry name" value="Tetratricopeptide repeat domain"/>
    <property type="match status" value="2"/>
</dbReference>
<dbReference type="PANTHER" id="PTHR11102">
    <property type="entry name" value="SEL-1-LIKE PROTEIN"/>
    <property type="match status" value="1"/>
</dbReference>